<dbReference type="Proteomes" id="UP000233551">
    <property type="component" value="Unassembled WGS sequence"/>
</dbReference>
<sequence>MGDGHPRAAAVITWGKWGRHDDSDHGTVQGKRRWAGTAGQEGLSRGLERSSRSRGFEPWLWVRAVAWRLGLAGLWVPFG</sequence>
<reference evidence="2 3" key="1">
    <citation type="submission" date="2017-11" db="EMBL/GenBank/DDBJ databases">
        <title>De-novo sequencing of pomegranate (Punica granatum L.) genome.</title>
        <authorList>
            <person name="Akparov Z."/>
            <person name="Amiraslanov A."/>
            <person name="Hajiyeva S."/>
            <person name="Abbasov M."/>
            <person name="Kaur K."/>
            <person name="Hamwieh A."/>
            <person name="Solovyev V."/>
            <person name="Salamov A."/>
            <person name="Braich B."/>
            <person name="Kosarev P."/>
            <person name="Mahmoud A."/>
            <person name="Hajiyev E."/>
            <person name="Babayeva S."/>
            <person name="Izzatullayeva V."/>
            <person name="Mammadov A."/>
            <person name="Mammadov A."/>
            <person name="Sharifova S."/>
            <person name="Ojaghi J."/>
            <person name="Eynullazada K."/>
            <person name="Bayramov B."/>
            <person name="Abdulazimova A."/>
            <person name="Shahmuradov I."/>
        </authorList>
    </citation>
    <scope>NUCLEOTIDE SEQUENCE [LARGE SCALE GENOMIC DNA]</scope>
    <source>
        <strain evidence="3">cv. AG2017</strain>
        <tissue evidence="2">Leaf</tissue>
    </source>
</reference>
<evidence type="ECO:0000313" key="3">
    <source>
        <dbReference type="Proteomes" id="UP000233551"/>
    </source>
</evidence>
<organism evidence="2 3">
    <name type="scientific">Punica granatum</name>
    <name type="common">Pomegranate</name>
    <dbReference type="NCBI Taxonomy" id="22663"/>
    <lineage>
        <taxon>Eukaryota</taxon>
        <taxon>Viridiplantae</taxon>
        <taxon>Streptophyta</taxon>
        <taxon>Embryophyta</taxon>
        <taxon>Tracheophyta</taxon>
        <taxon>Spermatophyta</taxon>
        <taxon>Magnoliopsida</taxon>
        <taxon>eudicotyledons</taxon>
        <taxon>Gunneridae</taxon>
        <taxon>Pentapetalae</taxon>
        <taxon>rosids</taxon>
        <taxon>malvids</taxon>
        <taxon>Myrtales</taxon>
        <taxon>Lythraceae</taxon>
        <taxon>Punica</taxon>
    </lineage>
</organism>
<evidence type="ECO:0000256" key="1">
    <source>
        <dbReference type="SAM" id="MobiDB-lite"/>
    </source>
</evidence>
<dbReference type="EMBL" id="PGOL01001024">
    <property type="protein sequence ID" value="PKI61605.1"/>
    <property type="molecule type" value="Genomic_DNA"/>
</dbReference>
<protein>
    <submittedName>
        <fullName evidence="2">Uncharacterized protein</fullName>
    </submittedName>
</protein>
<feature type="region of interest" description="Disordered" evidence="1">
    <location>
        <begin position="17"/>
        <end position="53"/>
    </location>
</feature>
<accession>A0A2I0JZ60</accession>
<evidence type="ECO:0000313" key="2">
    <source>
        <dbReference type="EMBL" id="PKI61605.1"/>
    </source>
</evidence>
<gene>
    <name evidence="2" type="ORF">CRG98_017980</name>
</gene>
<name>A0A2I0JZ60_PUNGR</name>
<comment type="caution">
    <text evidence="2">The sequence shown here is derived from an EMBL/GenBank/DDBJ whole genome shotgun (WGS) entry which is preliminary data.</text>
</comment>
<proteinExistence type="predicted"/>
<keyword evidence="3" id="KW-1185">Reference proteome</keyword>
<dbReference type="AlphaFoldDB" id="A0A2I0JZ60"/>